<dbReference type="SUPFAM" id="SSF55729">
    <property type="entry name" value="Acyl-CoA N-acyltransferases (Nat)"/>
    <property type="match status" value="1"/>
</dbReference>
<comment type="caution">
    <text evidence="1">The sequence shown here is derived from an EMBL/GenBank/DDBJ whole genome shotgun (WGS) entry which is preliminary data.</text>
</comment>
<dbReference type="InterPro" id="IPR039968">
    <property type="entry name" value="BcerS-like"/>
</dbReference>
<reference evidence="1" key="1">
    <citation type="submission" date="2020-10" db="EMBL/GenBank/DDBJ databases">
        <authorList>
            <person name="Gilroy R."/>
        </authorList>
    </citation>
    <scope>NUCLEOTIDE SEQUENCE</scope>
    <source>
        <strain evidence="1">ChiHjej12B11-7776</strain>
    </source>
</reference>
<evidence type="ECO:0000313" key="2">
    <source>
        <dbReference type="Proteomes" id="UP000886852"/>
    </source>
</evidence>
<proteinExistence type="predicted"/>
<dbReference type="PANTHER" id="PTHR41368">
    <property type="entry name" value="PROTEIN YGHO"/>
    <property type="match status" value="1"/>
</dbReference>
<dbReference type="EMBL" id="DVOC01000012">
    <property type="protein sequence ID" value="HIU90469.1"/>
    <property type="molecule type" value="Genomic_DNA"/>
</dbReference>
<organism evidence="1 2">
    <name type="scientific">Candidatus Fimimonas merdipullorum</name>
    <dbReference type="NCBI Taxonomy" id="2840822"/>
    <lineage>
        <taxon>Bacteria</taxon>
        <taxon>Pseudomonadati</taxon>
        <taxon>Myxococcota</taxon>
        <taxon>Myxococcia</taxon>
        <taxon>Myxococcales</taxon>
        <taxon>Cystobacterineae</taxon>
        <taxon>Myxococcaceae</taxon>
        <taxon>Myxococcaceae incertae sedis</taxon>
        <taxon>Candidatus Fimimonas</taxon>
    </lineage>
</organism>
<evidence type="ECO:0008006" key="3">
    <source>
        <dbReference type="Google" id="ProtNLM"/>
    </source>
</evidence>
<protein>
    <recommendedName>
        <fullName evidence="3">N-acetyltransferase</fullName>
    </recommendedName>
</protein>
<accession>A0A9D1MWF4</accession>
<evidence type="ECO:0000313" key="1">
    <source>
        <dbReference type="EMBL" id="HIU90469.1"/>
    </source>
</evidence>
<dbReference type="InterPro" id="IPR016181">
    <property type="entry name" value="Acyl_CoA_acyltransferase"/>
</dbReference>
<dbReference type="Proteomes" id="UP000886852">
    <property type="component" value="Unassembled WGS sequence"/>
</dbReference>
<name>A0A9D1MWF4_9BACT</name>
<reference evidence="1" key="2">
    <citation type="journal article" date="2021" name="PeerJ">
        <title>Extensive microbial diversity within the chicken gut microbiome revealed by metagenomics and culture.</title>
        <authorList>
            <person name="Gilroy R."/>
            <person name="Ravi A."/>
            <person name="Getino M."/>
            <person name="Pursley I."/>
            <person name="Horton D.L."/>
            <person name="Alikhan N.F."/>
            <person name="Baker D."/>
            <person name="Gharbi K."/>
            <person name="Hall N."/>
            <person name="Watson M."/>
            <person name="Adriaenssens E.M."/>
            <person name="Foster-Nyarko E."/>
            <person name="Jarju S."/>
            <person name="Secka A."/>
            <person name="Antonio M."/>
            <person name="Oren A."/>
            <person name="Chaudhuri R.R."/>
            <person name="La Ragione R."/>
            <person name="Hildebrand F."/>
            <person name="Pallen M.J."/>
        </authorList>
    </citation>
    <scope>NUCLEOTIDE SEQUENCE</scope>
    <source>
        <strain evidence="1">ChiHjej12B11-7776</strain>
    </source>
</reference>
<feature type="non-terminal residue" evidence="1">
    <location>
        <position position="1"/>
    </location>
</feature>
<sequence length="332" mass="38797">RIFRSDYMYYDQAEAVYFNAYLDGKMAGRISGILQHAANKKWGQKRVRFTRFDCIDDLDVARALFDAVESWARQKGMTEMAGPLGFSDLEREGLLIEGFDCLSTFEEQYNYPYYQRLIEQCGYVKDVDWLEHKLRAPQGLDPKIERISNHMMQRYNLHFGQAKNSDEFLKKYADGIFRVWDETYDGIYGTVPFTEKMKKSIVESFRMIVDTRFVSVILDEKEQMVAFGVAFPSIADAVRRSRGRVTPLCLLRIMRSVKHPKVLELGVIGVTDQYKNKAISTALIAKIGKDIVRKISHAETNLTLEYNDRINNLWKLFEAERHKRRRCYVKKL</sequence>
<dbReference type="PANTHER" id="PTHR41368:SF1">
    <property type="entry name" value="PROTEIN YGHO"/>
    <property type="match status" value="1"/>
</dbReference>
<gene>
    <name evidence="1" type="ORF">IAC72_00440</name>
</gene>
<dbReference type="AlphaFoldDB" id="A0A9D1MWF4"/>